<name>A0ABP1BJZ3_9BRYO</name>
<keyword evidence="2" id="KW-1185">Reference proteome</keyword>
<organism evidence="1 2">
    <name type="scientific">Sphagnum jensenii</name>
    <dbReference type="NCBI Taxonomy" id="128206"/>
    <lineage>
        <taxon>Eukaryota</taxon>
        <taxon>Viridiplantae</taxon>
        <taxon>Streptophyta</taxon>
        <taxon>Embryophyta</taxon>
        <taxon>Bryophyta</taxon>
        <taxon>Sphagnophytina</taxon>
        <taxon>Sphagnopsida</taxon>
        <taxon>Sphagnales</taxon>
        <taxon>Sphagnaceae</taxon>
        <taxon>Sphagnum</taxon>
    </lineage>
</organism>
<dbReference type="Proteomes" id="UP001497522">
    <property type="component" value="Chromosome 5"/>
</dbReference>
<gene>
    <name evidence="1" type="ORF">CSSPJE1EN2_LOCUS18153</name>
</gene>
<proteinExistence type="predicted"/>
<dbReference type="EMBL" id="OZ023706">
    <property type="protein sequence ID" value="CAK9875931.1"/>
    <property type="molecule type" value="Genomic_DNA"/>
</dbReference>
<evidence type="ECO:0000313" key="2">
    <source>
        <dbReference type="Proteomes" id="UP001497522"/>
    </source>
</evidence>
<protein>
    <submittedName>
        <fullName evidence="1">Uncharacterized protein</fullName>
    </submittedName>
</protein>
<sequence>MITTTICGSIMIYLHDAHSEDLRLQQLANQGRDIMFDGVFGRRPKAEPSALFTLDKLNQVHSPSPSSSSAPPHFSASL</sequence>
<evidence type="ECO:0000313" key="1">
    <source>
        <dbReference type="EMBL" id="CAK9875931.1"/>
    </source>
</evidence>
<reference evidence="1" key="1">
    <citation type="submission" date="2024-03" db="EMBL/GenBank/DDBJ databases">
        <authorList>
            <consortium name="ELIXIR-Norway"/>
            <consortium name="Elixir Norway"/>
        </authorList>
    </citation>
    <scope>NUCLEOTIDE SEQUENCE</scope>
</reference>
<accession>A0ABP1BJZ3</accession>